<proteinExistence type="predicted"/>
<protein>
    <submittedName>
        <fullName evidence="1">Uncharacterized protein</fullName>
    </submittedName>
</protein>
<organism evidence="1 2">
    <name type="scientific">Neorhizobium phenanthreniclasticum</name>
    <dbReference type="NCBI Taxonomy" id="3157917"/>
    <lineage>
        <taxon>Bacteria</taxon>
        <taxon>Pseudomonadati</taxon>
        <taxon>Pseudomonadota</taxon>
        <taxon>Alphaproteobacteria</taxon>
        <taxon>Hyphomicrobiales</taxon>
        <taxon>Rhizobiaceae</taxon>
        <taxon>Rhizobium/Agrobacterium group</taxon>
        <taxon>Neorhizobium</taxon>
    </lineage>
</organism>
<evidence type="ECO:0000313" key="2">
    <source>
        <dbReference type="Proteomes" id="UP001496627"/>
    </source>
</evidence>
<gene>
    <name evidence="1" type="ORF">ABK249_02750</name>
</gene>
<sequence>MDLDTSIVGSLGDIIAVDRLTIMRDVYRPEGLQSSIMFLPEAARHQVWSHWIDRPEHWMRVYARGGDQAFLERFWLDRADRWQDVLPGQVVSYKVHVREALRKDREIGNGTVPEGARLVIFHGKPRPWDIGW</sequence>
<comment type="caution">
    <text evidence="1">The sequence shown here is derived from an EMBL/GenBank/DDBJ whole genome shotgun (WGS) entry which is preliminary data.</text>
</comment>
<reference evidence="1 2" key="1">
    <citation type="submission" date="2024-05" db="EMBL/GenBank/DDBJ databases">
        <title>Neorhizobium sp. Rsf11, a plant growth promoting and heavy metal resistant PAH-degrader.</title>
        <authorList>
            <person name="Golubev S.N."/>
            <person name="Muratova A.Y."/>
            <person name="Markelova M.I."/>
        </authorList>
    </citation>
    <scope>NUCLEOTIDE SEQUENCE [LARGE SCALE GENOMIC DNA]</scope>
    <source>
        <strain evidence="1 2">Rsf11</strain>
    </source>
</reference>
<dbReference type="SUPFAM" id="SSF53448">
    <property type="entry name" value="Nucleotide-diphospho-sugar transferases"/>
    <property type="match status" value="1"/>
</dbReference>
<dbReference type="Proteomes" id="UP001496627">
    <property type="component" value="Unassembled WGS sequence"/>
</dbReference>
<name>A0ABV0LW70_9HYPH</name>
<dbReference type="RefSeq" id="WP_348862143.1">
    <property type="nucleotide sequence ID" value="NZ_JBEAAL010000001.1"/>
</dbReference>
<keyword evidence="2" id="KW-1185">Reference proteome</keyword>
<dbReference type="InterPro" id="IPR029044">
    <property type="entry name" value="Nucleotide-diphossugar_trans"/>
</dbReference>
<accession>A0ABV0LW70</accession>
<dbReference type="EMBL" id="JBEAAL010000001">
    <property type="protein sequence ID" value="MEQ1403841.1"/>
    <property type="molecule type" value="Genomic_DNA"/>
</dbReference>
<evidence type="ECO:0000313" key="1">
    <source>
        <dbReference type="EMBL" id="MEQ1403841.1"/>
    </source>
</evidence>